<evidence type="ECO:0000256" key="5">
    <source>
        <dbReference type="ARBA" id="ARBA00022741"/>
    </source>
</evidence>
<dbReference type="GO" id="GO:0005524">
    <property type="term" value="F:ATP binding"/>
    <property type="evidence" value="ECO:0007669"/>
    <property type="project" value="UniProtKB-KW"/>
</dbReference>
<keyword evidence="5" id="KW-0547">Nucleotide-binding</keyword>
<dbReference type="FunFam" id="3.40.1110.10:FF:000087">
    <property type="entry name" value="Phospholipid-transporting ATPase"/>
    <property type="match status" value="1"/>
</dbReference>
<evidence type="ECO:0000256" key="3">
    <source>
        <dbReference type="ARBA" id="ARBA00022692"/>
    </source>
</evidence>
<keyword evidence="6" id="KW-0067">ATP-binding</keyword>
<sequence>MVVPEKHVNSNSKRVIYHSTSPDEKALVKAAKNLNFIFHTRTPQCVYIEAMGKEEKYVILHVLEFTSNRKRMGVIVRCPNKKLKLYIKGADSVIFPRLTPDSDNLLIEKTTEHLMYFASNGLRTLCMAMCVLDDDEYEKWEPGYRRASFSFKDREKLIEEEAEKIEKNLKLLGATAIEDELQTVRKKKTLTSNFISLIESNN</sequence>
<keyword evidence="8" id="KW-0472">Membrane</keyword>
<dbReference type="InterPro" id="IPR023299">
    <property type="entry name" value="ATPase_P-typ_cyto_dom_N"/>
</dbReference>
<reference evidence="9 10" key="2">
    <citation type="submission" date="2018-11" db="EMBL/GenBank/DDBJ databases">
        <authorList>
            <consortium name="Pathogen Informatics"/>
        </authorList>
    </citation>
    <scope>NUCLEOTIDE SEQUENCE [LARGE SCALE GENOMIC DNA]</scope>
</reference>
<evidence type="ECO:0000313" key="10">
    <source>
        <dbReference type="Proteomes" id="UP000267606"/>
    </source>
</evidence>
<dbReference type="STRING" id="387005.A0A183HMN7"/>
<evidence type="ECO:0000256" key="2">
    <source>
        <dbReference type="ARBA" id="ARBA00022553"/>
    </source>
</evidence>
<name>A0A183HMN7_9BILA</name>
<protein>
    <submittedName>
        <fullName evidence="9 11">Uncharacterized protein</fullName>
    </submittedName>
</protein>
<evidence type="ECO:0000256" key="6">
    <source>
        <dbReference type="ARBA" id="ARBA00022840"/>
    </source>
</evidence>
<dbReference type="GO" id="GO:0045332">
    <property type="term" value="P:phospholipid translocation"/>
    <property type="evidence" value="ECO:0007669"/>
    <property type="project" value="TreeGrafter"/>
</dbReference>
<keyword evidence="3" id="KW-0812">Transmembrane</keyword>
<dbReference type="GO" id="GO:0005886">
    <property type="term" value="C:plasma membrane"/>
    <property type="evidence" value="ECO:0007669"/>
    <property type="project" value="TreeGrafter"/>
</dbReference>
<organism evidence="11">
    <name type="scientific">Onchocerca flexuosa</name>
    <dbReference type="NCBI Taxonomy" id="387005"/>
    <lineage>
        <taxon>Eukaryota</taxon>
        <taxon>Metazoa</taxon>
        <taxon>Ecdysozoa</taxon>
        <taxon>Nematoda</taxon>
        <taxon>Chromadorea</taxon>
        <taxon>Rhabditida</taxon>
        <taxon>Spirurina</taxon>
        <taxon>Spiruromorpha</taxon>
        <taxon>Filarioidea</taxon>
        <taxon>Onchocercidae</taxon>
        <taxon>Onchocerca</taxon>
    </lineage>
</organism>
<dbReference type="PANTHER" id="PTHR24092">
    <property type="entry name" value="PROBABLE PHOSPHOLIPID-TRANSPORTING ATPASE"/>
    <property type="match status" value="1"/>
</dbReference>
<keyword evidence="2" id="KW-0597">Phosphoprotein</keyword>
<dbReference type="PANTHER" id="PTHR24092:SF150">
    <property type="entry name" value="PHOSPHOLIPID-TRANSPORTING ATPASE"/>
    <property type="match status" value="1"/>
</dbReference>
<evidence type="ECO:0000313" key="9">
    <source>
        <dbReference type="EMBL" id="VDO57199.1"/>
    </source>
</evidence>
<comment type="subcellular location">
    <subcellularLocation>
        <location evidence="1">Membrane</location>
        <topology evidence="1">Multi-pass membrane protein</topology>
    </subcellularLocation>
</comment>
<evidence type="ECO:0000256" key="4">
    <source>
        <dbReference type="ARBA" id="ARBA00022723"/>
    </source>
</evidence>
<reference evidence="11" key="1">
    <citation type="submission" date="2016-06" db="UniProtKB">
        <authorList>
            <consortium name="WormBaseParasite"/>
        </authorList>
    </citation>
    <scope>IDENTIFICATION</scope>
</reference>
<dbReference type="GO" id="GO:0005802">
    <property type="term" value="C:trans-Golgi network"/>
    <property type="evidence" value="ECO:0007669"/>
    <property type="project" value="TreeGrafter"/>
</dbReference>
<gene>
    <name evidence="9" type="ORF">OFLC_LOCUS8749</name>
</gene>
<dbReference type="WBParaSite" id="OFLC_0000874801-mRNA-1">
    <property type="protein sequence ID" value="OFLC_0000874801-mRNA-1"/>
    <property type="gene ID" value="OFLC_0000874801"/>
</dbReference>
<keyword evidence="10" id="KW-1185">Reference proteome</keyword>
<dbReference type="GO" id="GO:0046872">
    <property type="term" value="F:metal ion binding"/>
    <property type="evidence" value="ECO:0007669"/>
    <property type="project" value="UniProtKB-KW"/>
</dbReference>
<dbReference type="EMBL" id="UZAJ01010136">
    <property type="protein sequence ID" value="VDO57199.1"/>
    <property type="molecule type" value="Genomic_DNA"/>
</dbReference>
<evidence type="ECO:0000256" key="1">
    <source>
        <dbReference type="ARBA" id="ARBA00004141"/>
    </source>
</evidence>
<dbReference type="Gene3D" id="3.40.1110.10">
    <property type="entry name" value="Calcium-transporting ATPase, cytoplasmic domain N"/>
    <property type="match status" value="1"/>
</dbReference>
<accession>A0A183HMN7</accession>
<evidence type="ECO:0000313" key="11">
    <source>
        <dbReference type="WBParaSite" id="OFLC_0000874801-mRNA-1"/>
    </source>
</evidence>
<dbReference type="Proteomes" id="UP000267606">
    <property type="component" value="Unassembled WGS sequence"/>
</dbReference>
<proteinExistence type="predicted"/>
<evidence type="ECO:0000256" key="8">
    <source>
        <dbReference type="ARBA" id="ARBA00023136"/>
    </source>
</evidence>
<dbReference type="AlphaFoldDB" id="A0A183HMN7"/>
<dbReference type="SUPFAM" id="SSF81660">
    <property type="entry name" value="Metal cation-transporting ATPase, ATP-binding domain N"/>
    <property type="match status" value="1"/>
</dbReference>
<evidence type="ECO:0000256" key="7">
    <source>
        <dbReference type="ARBA" id="ARBA00022989"/>
    </source>
</evidence>
<keyword evidence="7" id="KW-1133">Transmembrane helix</keyword>
<keyword evidence="4" id="KW-0479">Metal-binding</keyword>
<dbReference type="Pfam" id="PF13246">
    <property type="entry name" value="Cation_ATPase"/>
    <property type="match status" value="1"/>
</dbReference>
<dbReference type="GO" id="GO:0140326">
    <property type="term" value="F:ATPase-coupled intramembrane lipid transporter activity"/>
    <property type="evidence" value="ECO:0007669"/>
    <property type="project" value="TreeGrafter"/>
</dbReference>